<proteinExistence type="inferred from homology"/>
<evidence type="ECO:0000256" key="8">
    <source>
        <dbReference type="ARBA" id="ARBA00032024"/>
    </source>
</evidence>
<feature type="domain" description="Ketopantoate reductase N-terminal" evidence="11">
    <location>
        <begin position="7"/>
        <end position="147"/>
    </location>
</feature>
<dbReference type="InterPro" id="IPR013328">
    <property type="entry name" value="6PGD_dom2"/>
</dbReference>
<evidence type="ECO:0000256" key="1">
    <source>
        <dbReference type="ARBA" id="ARBA00004994"/>
    </source>
</evidence>
<evidence type="ECO:0000256" key="9">
    <source>
        <dbReference type="ARBA" id="ARBA00048793"/>
    </source>
</evidence>
<comment type="caution">
    <text evidence="13">The sequence shown here is derived from an EMBL/GenBank/DDBJ whole genome shotgun (WGS) entry which is preliminary data.</text>
</comment>
<dbReference type="AlphaFoldDB" id="A0A562I1B0"/>
<protein>
    <recommendedName>
        <fullName evidence="4 10">2-dehydropantoate 2-reductase</fullName>
        <ecNumber evidence="3 10">1.1.1.169</ecNumber>
    </recommendedName>
    <alternativeName>
        <fullName evidence="8 10">Ketopantoate reductase</fullName>
    </alternativeName>
</protein>
<organism evidence="13 14">
    <name type="scientific">Azomonas agilis</name>
    <dbReference type="NCBI Taxonomy" id="116849"/>
    <lineage>
        <taxon>Bacteria</taxon>
        <taxon>Pseudomonadati</taxon>
        <taxon>Pseudomonadota</taxon>
        <taxon>Gammaproteobacteria</taxon>
        <taxon>Pseudomonadales</taxon>
        <taxon>Pseudomonadaceae</taxon>
        <taxon>Azomonas</taxon>
    </lineage>
</organism>
<keyword evidence="7 10" id="KW-0560">Oxidoreductase</keyword>
<dbReference type="InterPro" id="IPR036291">
    <property type="entry name" value="NAD(P)-bd_dom_sf"/>
</dbReference>
<reference evidence="13 14" key="1">
    <citation type="submission" date="2019-07" db="EMBL/GenBank/DDBJ databases">
        <title>Genomic Encyclopedia of Type Strains, Phase I: the one thousand microbial genomes (KMG-I) project.</title>
        <authorList>
            <person name="Kyrpides N."/>
        </authorList>
    </citation>
    <scope>NUCLEOTIDE SEQUENCE [LARGE SCALE GENOMIC DNA]</scope>
    <source>
        <strain evidence="13 14">DSM 375</strain>
    </source>
</reference>
<name>A0A562I1B0_9GAMM</name>
<dbReference type="EMBL" id="VLKG01000007">
    <property type="protein sequence ID" value="TWH64829.1"/>
    <property type="molecule type" value="Genomic_DNA"/>
</dbReference>
<dbReference type="Pfam" id="PF02558">
    <property type="entry name" value="ApbA"/>
    <property type="match status" value="1"/>
</dbReference>
<comment type="function">
    <text evidence="10">Catalyzes the NADPH-dependent reduction of ketopantoate into pantoic acid.</text>
</comment>
<evidence type="ECO:0000259" key="12">
    <source>
        <dbReference type="Pfam" id="PF08546"/>
    </source>
</evidence>
<comment type="similarity">
    <text evidence="2 10">Belongs to the ketopantoate reductase family.</text>
</comment>
<dbReference type="UniPathway" id="UPA00028">
    <property type="reaction ID" value="UER00004"/>
</dbReference>
<keyword evidence="6 10" id="KW-0521">NADP</keyword>
<comment type="pathway">
    <text evidence="1 10">Cofactor biosynthesis; (R)-pantothenate biosynthesis; (R)-pantoate from 3-methyl-2-oxobutanoate: step 2/2.</text>
</comment>
<gene>
    <name evidence="13" type="ORF">LX59_02177</name>
</gene>
<dbReference type="GO" id="GO:0008677">
    <property type="term" value="F:2-dehydropantoate 2-reductase activity"/>
    <property type="evidence" value="ECO:0007669"/>
    <property type="project" value="UniProtKB-EC"/>
</dbReference>
<dbReference type="NCBIfam" id="TIGR00745">
    <property type="entry name" value="apbA_panE"/>
    <property type="match status" value="1"/>
</dbReference>
<dbReference type="OrthoDB" id="6530772at2"/>
<dbReference type="SUPFAM" id="SSF51735">
    <property type="entry name" value="NAD(P)-binding Rossmann-fold domains"/>
    <property type="match status" value="1"/>
</dbReference>
<comment type="catalytic activity">
    <reaction evidence="9 10">
        <text>(R)-pantoate + NADP(+) = 2-dehydropantoate + NADPH + H(+)</text>
        <dbReference type="Rhea" id="RHEA:16233"/>
        <dbReference type="ChEBI" id="CHEBI:11561"/>
        <dbReference type="ChEBI" id="CHEBI:15378"/>
        <dbReference type="ChEBI" id="CHEBI:15980"/>
        <dbReference type="ChEBI" id="CHEBI:57783"/>
        <dbReference type="ChEBI" id="CHEBI:58349"/>
        <dbReference type="EC" id="1.1.1.169"/>
    </reaction>
</comment>
<evidence type="ECO:0000256" key="5">
    <source>
        <dbReference type="ARBA" id="ARBA00022655"/>
    </source>
</evidence>
<dbReference type="Proteomes" id="UP000319627">
    <property type="component" value="Unassembled WGS sequence"/>
</dbReference>
<dbReference type="EC" id="1.1.1.169" evidence="3 10"/>
<dbReference type="InterPro" id="IPR051402">
    <property type="entry name" value="KPR-Related"/>
</dbReference>
<dbReference type="Pfam" id="PF08546">
    <property type="entry name" value="ApbA_C"/>
    <property type="match status" value="1"/>
</dbReference>
<dbReference type="InterPro" id="IPR003710">
    <property type="entry name" value="ApbA"/>
</dbReference>
<evidence type="ECO:0000256" key="10">
    <source>
        <dbReference type="RuleBase" id="RU362068"/>
    </source>
</evidence>
<keyword evidence="14" id="KW-1185">Reference proteome</keyword>
<dbReference type="Gene3D" id="1.10.1040.10">
    <property type="entry name" value="N-(1-d-carboxylethyl)-l-norvaline Dehydrogenase, domain 2"/>
    <property type="match status" value="1"/>
</dbReference>
<dbReference type="FunFam" id="1.10.1040.10:FF:000017">
    <property type="entry name" value="2-dehydropantoate 2-reductase"/>
    <property type="match status" value="1"/>
</dbReference>
<dbReference type="SUPFAM" id="SSF48179">
    <property type="entry name" value="6-phosphogluconate dehydrogenase C-terminal domain-like"/>
    <property type="match status" value="1"/>
</dbReference>
<evidence type="ECO:0000256" key="3">
    <source>
        <dbReference type="ARBA" id="ARBA00013014"/>
    </source>
</evidence>
<sequence length="316" mass="33970">MSYPQRIAVIGGGSLGLFVAGHLSLAGHAVTVAQRSSTAIPEGGILAEGDEQWQASKVGYATLETLNGPFDQVIVAVKSHDLPEILPQLGTLGNAKTQYLFLQNGVPWWWSYQEGQIAGVPPKEQIVAVVVYHASERTAVGRLKVRRVPGDRYLLARTDGSTDAALEALVAQWQQAGIPTHYAPDIRAEVWSKLMGNATFNPMSAITGAGMSDMVFNPQVRRVLLAGMEEISRIAAKEGVQVKVTPEARVKRAEDVGNTRTSMLQDRLAGRRLELDALLATPIALAERHGEAVPVLRTLLGSLSLVQPGDPFVSGR</sequence>
<dbReference type="PANTHER" id="PTHR21708:SF26">
    <property type="entry name" value="2-DEHYDROPANTOATE 2-REDUCTASE"/>
    <property type="match status" value="1"/>
</dbReference>
<accession>A0A562I1B0</accession>
<dbReference type="GO" id="GO:0005737">
    <property type="term" value="C:cytoplasm"/>
    <property type="evidence" value="ECO:0007669"/>
    <property type="project" value="TreeGrafter"/>
</dbReference>
<evidence type="ECO:0000256" key="4">
    <source>
        <dbReference type="ARBA" id="ARBA00019465"/>
    </source>
</evidence>
<evidence type="ECO:0000256" key="7">
    <source>
        <dbReference type="ARBA" id="ARBA00023002"/>
    </source>
</evidence>
<feature type="domain" description="Ketopantoate reductase C-terminal" evidence="12">
    <location>
        <begin position="185"/>
        <end position="304"/>
    </location>
</feature>
<keyword evidence="5 10" id="KW-0566">Pantothenate biosynthesis</keyword>
<evidence type="ECO:0000256" key="2">
    <source>
        <dbReference type="ARBA" id="ARBA00007870"/>
    </source>
</evidence>
<dbReference type="PANTHER" id="PTHR21708">
    <property type="entry name" value="PROBABLE 2-DEHYDROPANTOATE 2-REDUCTASE"/>
    <property type="match status" value="1"/>
</dbReference>
<dbReference type="RefSeq" id="WP_144571871.1">
    <property type="nucleotide sequence ID" value="NZ_VLKG01000007.1"/>
</dbReference>
<dbReference type="Gene3D" id="3.40.50.720">
    <property type="entry name" value="NAD(P)-binding Rossmann-like Domain"/>
    <property type="match status" value="1"/>
</dbReference>
<evidence type="ECO:0000313" key="13">
    <source>
        <dbReference type="EMBL" id="TWH64829.1"/>
    </source>
</evidence>
<evidence type="ECO:0000256" key="6">
    <source>
        <dbReference type="ARBA" id="ARBA00022857"/>
    </source>
</evidence>
<evidence type="ECO:0000313" key="14">
    <source>
        <dbReference type="Proteomes" id="UP000319627"/>
    </source>
</evidence>
<evidence type="ECO:0000259" key="11">
    <source>
        <dbReference type="Pfam" id="PF02558"/>
    </source>
</evidence>
<dbReference type="GO" id="GO:0015940">
    <property type="term" value="P:pantothenate biosynthetic process"/>
    <property type="evidence" value="ECO:0007669"/>
    <property type="project" value="UniProtKB-UniPathway"/>
</dbReference>
<dbReference type="InterPro" id="IPR013752">
    <property type="entry name" value="KPA_reductase"/>
</dbReference>
<dbReference type="InterPro" id="IPR013332">
    <property type="entry name" value="KPR_N"/>
</dbReference>
<dbReference type="InterPro" id="IPR008927">
    <property type="entry name" value="6-PGluconate_DH-like_C_sf"/>
</dbReference>